<dbReference type="InterPro" id="IPR012944">
    <property type="entry name" value="SusD_RagB_dom"/>
</dbReference>
<evidence type="ECO:0000256" key="4">
    <source>
        <dbReference type="ARBA" id="ARBA00023136"/>
    </source>
</evidence>
<evidence type="ECO:0000313" key="9">
    <source>
        <dbReference type="Proteomes" id="UP000660862"/>
    </source>
</evidence>
<dbReference type="Pfam" id="PF07980">
    <property type="entry name" value="SusD_RagB"/>
    <property type="match status" value="1"/>
</dbReference>
<evidence type="ECO:0000259" key="7">
    <source>
        <dbReference type="Pfam" id="PF14322"/>
    </source>
</evidence>
<comment type="similarity">
    <text evidence="2">Belongs to the SusD family.</text>
</comment>
<dbReference type="Pfam" id="PF14322">
    <property type="entry name" value="SusD-like_3"/>
    <property type="match status" value="1"/>
</dbReference>
<dbReference type="PROSITE" id="PS51257">
    <property type="entry name" value="PROKAR_LIPOPROTEIN"/>
    <property type="match status" value="1"/>
</dbReference>
<accession>A0A917I0K2</accession>
<keyword evidence="5" id="KW-0998">Cell outer membrane</keyword>
<dbReference type="Proteomes" id="UP000660862">
    <property type="component" value="Unassembled WGS sequence"/>
</dbReference>
<comment type="caution">
    <text evidence="8">The sequence shown here is derived from an EMBL/GenBank/DDBJ whole genome shotgun (WGS) entry which is preliminary data.</text>
</comment>
<protein>
    <submittedName>
        <fullName evidence="8">Membrane protein</fullName>
    </submittedName>
</protein>
<keyword evidence="9" id="KW-1185">Reference proteome</keyword>
<dbReference type="GO" id="GO:0009279">
    <property type="term" value="C:cell outer membrane"/>
    <property type="evidence" value="ECO:0007669"/>
    <property type="project" value="UniProtKB-SubCell"/>
</dbReference>
<dbReference type="SUPFAM" id="SSF48452">
    <property type="entry name" value="TPR-like"/>
    <property type="match status" value="1"/>
</dbReference>
<organism evidence="8 9">
    <name type="scientific">Parapedobacter pyrenivorans</name>
    <dbReference type="NCBI Taxonomy" id="1305674"/>
    <lineage>
        <taxon>Bacteria</taxon>
        <taxon>Pseudomonadati</taxon>
        <taxon>Bacteroidota</taxon>
        <taxon>Sphingobacteriia</taxon>
        <taxon>Sphingobacteriales</taxon>
        <taxon>Sphingobacteriaceae</taxon>
        <taxon>Parapedobacter</taxon>
    </lineage>
</organism>
<gene>
    <name evidence="8" type="ORF">GCM10007415_38720</name>
</gene>
<proteinExistence type="inferred from homology"/>
<evidence type="ECO:0000256" key="3">
    <source>
        <dbReference type="ARBA" id="ARBA00022729"/>
    </source>
</evidence>
<reference evidence="8" key="1">
    <citation type="journal article" date="2014" name="Int. J. Syst. Evol. Microbiol.">
        <title>Complete genome sequence of Corynebacterium casei LMG S-19264T (=DSM 44701T), isolated from a smear-ripened cheese.</title>
        <authorList>
            <consortium name="US DOE Joint Genome Institute (JGI-PGF)"/>
            <person name="Walter F."/>
            <person name="Albersmeier A."/>
            <person name="Kalinowski J."/>
            <person name="Ruckert C."/>
        </authorList>
    </citation>
    <scope>NUCLEOTIDE SEQUENCE</scope>
    <source>
        <strain evidence="8">CGMCC 1.12195</strain>
    </source>
</reference>
<keyword evidence="4" id="KW-0472">Membrane</keyword>
<sequence length="527" mass="59055">MWIMKKIILSLVITLILGSCSNDFINLAPTSNLNSSTFYKTQQDINQAMLSAYASLRTLYNGSFYRLGEIRSDNTTYSWLAGNPANEKGVDEFAAPLLPENNFLKDCWDDGYITILRCNLVLGRSDAATFTSDSEPLRNQYKAEASFIRALTYFWLNRIFGGAAQNGELLGVIKVDKEITPDEAYELRRAPLEEIYALIIADLQFAEANLPPSYSGSDIGRATKGAATALLGKVYMTMAGYPLNKGNEYYNLAIEKFQETVGNSAYSLVAGYGNLFDVDNKNNAESLFEIQYMKGSPDGQTGSPWNNNFAPRFSDKEVVLVGNKGGENAPTQDMSNAYETGDPRKYLSMRDGWTNAQTGAFERDKYVQKYYDVATSGSDNGNNWIELRLADIYLLYAEALVRTGGDKTTALLYVNKIRERARNTPGDPAIEKPADLLADYELTDFSNDEAFLLAIEKERRVELAFENHRWFDLVRTGRAEEVMVAEQQADGFNPFTWSDDMLAYPIPMTVMQSNPQQIIQNNGYTQM</sequence>
<dbReference type="InterPro" id="IPR011990">
    <property type="entry name" value="TPR-like_helical_dom_sf"/>
</dbReference>
<name>A0A917I0K2_9SPHI</name>
<dbReference type="EMBL" id="BMER01000005">
    <property type="protein sequence ID" value="GGG99234.1"/>
    <property type="molecule type" value="Genomic_DNA"/>
</dbReference>
<dbReference type="InterPro" id="IPR033985">
    <property type="entry name" value="SusD-like_N"/>
</dbReference>
<evidence type="ECO:0000259" key="6">
    <source>
        <dbReference type="Pfam" id="PF07980"/>
    </source>
</evidence>
<comment type="subcellular location">
    <subcellularLocation>
        <location evidence="1">Cell outer membrane</location>
    </subcellularLocation>
</comment>
<dbReference type="CDD" id="cd08977">
    <property type="entry name" value="SusD"/>
    <property type="match status" value="1"/>
</dbReference>
<reference evidence="8" key="2">
    <citation type="submission" date="2020-09" db="EMBL/GenBank/DDBJ databases">
        <authorList>
            <person name="Sun Q."/>
            <person name="Zhou Y."/>
        </authorList>
    </citation>
    <scope>NUCLEOTIDE SEQUENCE</scope>
    <source>
        <strain evidence="8">CGMCC 1.12195</strain>
    </source>
</reference>
<evidence type="ECO:0000256" key="5">
    <source>
        <dbReference type="ARBA" id="ARBA00023237"/>
    </source>
</evidence>
<evidence type="ECO:0000256" key="1">
    <source>
        <dbReference type="ARBA" id="ARBA00004442"/>
    </source>
</evidence>
<evidence type="ECO:0000256" key="2">
    <source>
        <dbReference type="ARBA" id="ARBA00006275"/>
    </source>
</evidence>
<feature type="domain" description="SusD-like N-terminal" evidence="7">
    <location>
        <begin position="23"/>
        <end position="236"/>
    </location>
</feature>
<dbReference type="Gene3D" id="1.25.40.390">
    <property type="match status" value="1"/>
</dbReference>
<keyword evidence="3" id="KW-0732">Signal</keyword>
<evidence type="ECO:0000313" key="8">
    <source>
        <dbReference type="EMBL" id="GGG99234.1"/>
    </source>
</evidence>
<dbReference type="AlphaFoldDB" id="A0A917I0K2"/>
<feature type="domain" description="RagB/SusD" evidence="6">
    <location>
        <begin position="356"/>
        <end position="524"/>
    </location>
</feature>